<dbReference type="Gene3D" id="3.40.50.1010">
    <property type="entry name" value="5'-nuclease"/>
    <property type="match status" value="1"/>
</dbReference>
<protein>
    <recommendedName>
        <fullName evidence="1">PIN domain-containing protein</fullName>
    </recommendedName>
</protein>
<dbReference type="InterPro" id="IPR052919">
    <property type="entry name" value="TA_system_RNase"/>
</dbReference>
<dbReference type="InterPro" id="IPR041705">
    <property type="entry name" value="PIN_Sll0205"/>
</dbReference>
<dbReference type="Pfam" id="PF01850">
    <property type="entry name" value="PIN"/>
    <property type="match status" value="1"/>
</dbReference>
<accession>A0A5M8P062</accession>
<dbReference type="PANTHER" id="PTHR36173">
    <property type="entry name" value="RIBONUCLEASE VAPC16-RELATED"/>
    <property type="match status" value="1"/>
</dbReference>
<dbReference type="InterPro" id="IPR002716">
    <property type="entry name" value="PIN_dom"/>
</dbReference>
<dbReference type="CDD" id="cd09872">
    <property type="entry name" value="PIN_Sll0205-like"/>
    <property type="match status" value="1"/>
</dbReference>
<evidence type="ECO:0000259" key="1">
    <source>
        <dbReference type="Pfam" id="PF01850"/>
    </source>
</evidence>
<comment type="caution">
    <text evidence="2">The sequence shown here is derived from an EMBL/GenBank/DDBJ whole genome shotgun (WGS) entry which is preliminary data.</text>
</comment>
<evidence type="ECO:0000313" key="3">
    <source>
        <dbReference type="Proteomes" id="UP000324575"/>
    </source>
</evidence>
<proteinExistence type="predicted"/>
<name>A0A5M8P062_9BACT</name>
<gene>
    <name evidence="2" type="ORF">EZS26_001980</name>
</gene>
<dbReference type="InterPro" id="IPR029060">
    <property type="entry name" value="PIN-like_dom_sf"/>
</dbReference>
<evidence type="ECO:0000313" key="2">
    <source>
        <dbReference type="EMBL" id="KAA6301817.1"/>
    </source>
</evidence>
<sequence length="140" mass="16545">MNSYLLDTHIVIWLLRDSEHLNSNIREDIDYFQHLYYVSVETLREIVILQSLNKITFKPDLDKIINDLQERQIGIVPVEVNHIKVLEKLPVLTIHGKTHDDPFDRLIIAQAIANKYTLISSDKKFPFYKDYKLKLLANER</sequence>
<dbReference type="AlphaFoldDB" id="A0A5M8P062"/>
<dbReference type="EMBL" id="SNRX01000013">
    <property type="protein sequence ID" value="KAA6301817.1"/>
    <property type="molecule type" value="Genomic_DNA"/>
</dbReference>
<dbReference type="PANTHER" id="PTHR36173:SF2">
    <property type="entry name" value="RIBONUCLEASE VAPC16"/>
    <property type="match status" value="1"/>
</dbReference>
<feature type="domain" description="PIN" evidence="1">
    <location>
        <begin position="4"/>
        <end position="126"/>
    </location>
</feature>
<dbReference type="SUPFAM" id="SSF88723">
    <property type="entry name" value="PIN domain-like"/>
    <property type="match status" value="1"/>
</dbReference>
<organism evidence="2 3">
    <name type="scientific">Candidatus Ordinivivax streblomastigis</name>
    <dbReference type="NCBI Taxonomy" id="2540710"/>
    <lineage>
        <taxon>Bacteria</taxon>
        <taxon>Pseudomonadati</taxon>
        <taxon>Bacteroidota</taxon>
        <taxon>Bacteroidia</taxon>
        <taxon>Bacteroidales</taxon>
        <taxon>Candidatus Ordinivivax</taxon>
    </lineage>
</organism>
<reference evidence="2 3" key="1">
    <citation type="submission" date="2019-03" db="EMBL/GenBank/DDBJ databases">
        <title>Single cell metagenomics reveals metabolic interactions within the superorganism composed of flagellate Streblomastix strix and complex community of Bacteroidetes bacteria on its surface.</title>
        <authorList>
            <person name="Treitli S.C."/>
            <person name="Kolisko M."/>
            <person name="Husnik F."/>
            <person name="Keeling P."/>
            <person name="Hampl V."/>
        </authorList>
    </citation>
    <scope>NUCLEOTIDE SEQUENCE [LARGE SCALE GENOMIC DNA]</scope>
    <source>
        <strain evidence="2">St1</strain>
    </source>
</reference>
<dbReference type="Proteomes" id="UP000324575">
    <property type="component" value="Unassembled WGS sequence"/>
</dbReference>